<accession>A0A9D2ELW7</accession>
<dbReference type="Gene3D" id="3.60.40.10">
    <property type="entry name" value="PPM-type phosphatase domain"/>
    <property type="match status" value="1"/>
</dbReference>
<dbReference type="EMBL" id="DXBR01000056">
    <property type="protein sequence ID" value="HIZ39551.1"/>
    <property type="molecule type" value="Genomic_DNA"/>
</dbReference>
<dbReference type="InterPro" id="IPR001932">
    <property type="entry name" value="PPM-type_phosphatase-like_dom"/>
</dbReference>
<organism evidence="3 4">
    <name type="scientific">Candidatus Anaerobutyricum stercoris</name>
    <dbReference type="NCBI Taxonomy" id="2838457"/>
    <lineage>
        <taxon>Bacteria</taxon>
        <taxon>Bacillati</taxon>
        <taxon>Bacillota</taxon>
        <taxon>Clostridia</taxon>
        <taxon>Lachnospirales</taxon>
        <taxon>Lachnospiraceae</taxon>
        <taxon>Anaerobutyricum</taxon>
    </lineage>
</organism>
<protein>
    <submittedName>
        <fullName evidence="3">Serine/threonine-protein phosphatase</fullName>
    </submittedName>
</protein>
<dbReference type="Pfam" id="PF19732">
    <property type="entry name" value="SpoIIE_N"/>
    <property type="match status" value="1"/>
</dbReference>
<evidence type="ECO:0000313" key="3">
    <source>
        <dbReference type="EMBL" id="HIZ39551.1"/>
    </source>
</evidence>
<feature type="domain" description="PPM-type phosphatase" evidence="2">
    <location>
        <begin position="251"/>
        <end position="460"/>
    </location>
</feature>
<evidence type="ECO:0000256" key="1">
    <source>
        <dbReference type="ARBA" id="ARBA00022801"/>
    </source>
</evidence>
<dbReference type="InterPro" id="IPR036457">
    <property type="entry name" value="PPM-type-like_dom_sf"/>
</dbReference>
<proteinExistence type="predicted"/>
<dbReference type="InterPro" id="IPR045768">
    <property type="entry name" value="SpoIIE_N"/>
</dbReference>
<sequence>MKEKMRELSLEGEVYHRLQMFEDSLRELLRLSECPEERQEMVSRKGTEFIYTALTEDVCRRCPKYRECFGGKREKTLAEISSILGKAARESRVDGRMASNEFRKQCVYFQPFMEEMAWLFRMLYQNRCWERRMSSLRQIMHKQMISQYMLMQECRRLLSAGTTLKGEKKRKLSLALLRRGFRFLEGQEMTDESGLLNVTLSLRPIAGSRKITGVLQALSSVYGKEFCNIGTGSWVRSGRNRLSLVEEGSFQVVFGICRRSKKGETVCGDTFSFANYNRKRAVMLLSDGMGVGEPAYNDSRKLIETFEAMLEAGIHEEYALEILHNILLTKEKAEYATLDAAVVSLQTGTLKTLKAGGTATFIRHKKTVERITASSLPPGCLTEQRFEICRRKLYDGDMVIMLSDGMLDFETISDDVPRMETILQNIKTTNAQRFADELMRAAPVPEDGHDDDRTVLVAAVWETVRQKSRNL</sequence>
<comment type="caution">
    <text evidence="3">The sequence shown here is derived from an EMBL/GenBank/DDBJ whole genome shotgun (WGS) entry which is preliminary data.</text>
</comment>
<dbReference type="SUPFAM" id="SSF81606">
    <property type="entry name" value="PP2C-like"/>
    <property type="match status" value="1"/>
</dbReference>
<dbReference type="AlphaFoldDB" id="A0A9D2ELW7"/>
<evidence type="ECO:0000259" key="2">
    <source>
        <dbReference type="SMART" id="SM00331"/>
    </source>
</evidence>
<keyword evidence="1" id="KW-0378">Hydrolase</keyword>
<dbReference type="Pfam" id="PF07228">
    <property type="entry name" value="SpoIIE"/>
    <property type="match status" value="1"/>
</dbReference>
<evidence type="ECO:0000313" key="4">
    <source>
        <dbReference type="Proteomes" id="UP000824049"/>
    </source>
</evidence>
<gene>
    <name evidence="3" type="ORF">H9968_06450</name>
</gene>
<dbReference type="PANTHER" id="PTHR43156">
    <property type="entry name" value="STAGE II SPORULATION PROTEIN E-RELATED"/>
    <property type="match status" value="1"/>
</dbReference>
<reference evidence="3" key="2">
    <citation type="submission" date="2021-04" db="EMBL/GenBank/DDBJ databases">
        <authorList>
            <person name="Gilroy R."/>
        </authorList>
    </citation>
    <scope>NUCLEOTIDE SEQUENCE</scope>
    <source>
        <strain evidence="3">CHK179-28034</strain>
    </source>
</reference>
<name>A0A9D2ELW7_9FIRM</name>
<dbReference type="GO" id="GO:0016791">
    <property type="term" value="F:phosphatase activity"/>
    <property type="evidence" value="ECO:0007669"/>
    <property type="project" value="TreeGrafter"/>
</dbReference>
<reference evidence="3" key="1">
    <citation type="journal article" date="2021" name="PeerJ">
        <title>Extensive microbial diversity within the chicken gut microbiome revealed by metagenomics and culture.</title>
        <authorList>
            <person name="Gilroy R."/>
            <person name="Ravi A."/>
            <person name="Getino M."/>
            <person name="Pursley I."/>
            <person name="Horton D.L."/>
            <person name="Alikhan N.F."/>
            <person name="Baker D."/>
            <person name="Gharbi K."/>
            <person name="Hall N."/>
            <person name="Watson M."/>
            <person name="Adriaenssens E.M."/>
            <person name="Foster-Nyarko E."/>
            <person name="Jarju S."/>
            <person name="Secka A."/>
            <person name="Antonio M."/>
            <person name="Oren A."/>
            <person name="Chaudhuri R.R."/>
            <person name="La Ragione R."/>
            <person name="Hildebrand F."/>
            <person name="Pallen M.J."/>
        </authorList>
    </citation>
    <scope>NUCLEOTIDE SEQUENCE</scope>
    <source>
        <strain evidence="3">CHK179-28034</strain>
    </source>
</reference>
<dbReference type="Proteomes" id="UP000824049">
    <property type="component" value="Unassembled WGS sequence"/>
</dbReference>
<dbReference type="SMART" id="SM00331">
    <property type="entry name" value="PP2C_SIG"/>
    <property type="match status" value="1"/>
</dbReference>
<dbReference type="InterPro" id="IPR052016">
    <property type="entry name" value="Bact_Sigma-Reg"/>
</dbReference>
<dbReference type="PANTHER" id="PTHR43156:SF2">
    <property type="entry name" value="STAGE II SPORULATION PROTEIN E"/>
    <property type="match status" value="1"/>
</dbReference>